<dbReference type="Proteomes" id="UP000887116">
    <property type="component" value="Unassembled WGS sequence"/>
</dbReference>
<accession>A0A8X6F788</accession>
<evidence type="ECO:0000313" key="3">
    <source>
        <dbReference type="Proteomes" id="UP000887116"/>
    </source>
</evidence>
<evidence type="ECO:0000313" key="2">
    <source>
        <dbReference type="EMBL" id="GFQ72322.1"/>
    </source>
</evidence>
<feature type="region of interest" description="Disordered" evidence="1">
    <location>
        <begin position="65"/>
        <end position="84"/>
    </location>
</feature>
<organism evidence="2 3">
    <name type="scientific">Trichonephila clavata</name>
    <name type="common">Joro spider</name>
    <name type="synonym">Nephila clavata</name>
    <dbReference type="NCBI Taxonomy" id="2740835"/>
    <lineage>
        <taxon>Eukaryota</taxon>
        <taxon>Metazoa</taxon>
        <taxon>Ecdysozoa</taxon>
        <taxon>Arthropoda</taxon>
        <taxon>Chelicerata</taxon>
        <taxon>Arachnida</taxon>
        <taxon>Araneae</taxon>
        <taxon>Araneomorphae</taxon>
        <taxon>Entelegynae</taxon>
        <taxon>Araneoidea</taxon>
        <taxon>Nephilidae</taxon>
        <taxon>Trichonephila</taxon>
    </lineage>
</organism>
<comment type="caution">
    <text evidence="2">The sequence shown here is derived from an EMBL/GenBank/DDBJ whole genome shotgun (WGS) entry which is preliminary data.</text>
</comment>
<dbReference type="EMBL" id="BMAO01011256">
    <property type="protein sequence ID" value="GFQ72322.1"/>
    <property type="molecule type" value="Genomic_DNA"/>
</dbReference>
<keyword evidence="3" id="KW-1185">Reference proteome</keyword>
<name>A0A8X6F788_TRICU</name>
<dbReference type="AlphaFoldDB" id="A0A8X6F788"/>
<proteinExistence type="predicted"/>
<protein>
    <submittedName>
        <fullName evidence="2">Uncharacterized protein</fullName>
    </submittedName>
</protein>
<reference evidence="2" key="1">
    <citation type="submission" date="2020-07" db="EMBL/GenBank/DDBJ databases">
        <title>Multicomponent nature underlies the extraordinary mechanical properties of spider dragline silk.</title>
        <authorList>
            <person name="Kono N."/>
            <person name="Nakamura H."/>
            <person name="Mori M."/>
            <person name="Yoshida Y."/>
            <person name="Ohtoshi R."/>
            <person name="Malay A.D."/>
            <person name="Moran D.A.P."/>
            <person name="Tomita M."/>
            <person name="Numata K."/>
            <person name="Arakawa K."/>
        </authorList>
    </citation>
    <scope>NUCLEOTIDE SEQUENCE</scope>
</reference>
<sequence length="84" mass="9578">MSIIISKGYRAEKQKKNLAHIKAREKANCHACVYGGRGLEQCMVRSSSLISERFLEDKQITLKSNEHNEGRKKRAREAAKAKFT</sequence>
<gene>
    <name evidence="2" type="ORF">TNCT_498301</name>
</gene>
<evidence type="ECO:0000256" key="1">
    <source>
        <dbReference type="SAM" id="MobiDB-lite"/>
    </source>
</evidence>